<dbReference type="Proteomes" id="UP000184304">
    <property type="component" value="Unassembled WGS sequence"/>
</dbReference>
<evidence type="ECO:0000313" key="3">
    <source>
        <dbReference type="Proteomes" id="UP000184304"/>
    </source>
</evidence>
<organism evidence="2 3">
    <name type="scientific">Aspergillus tubingensis (strain CBS 134.48)</name>
    <dbReference type="NCBI Taxonomy" id="767770"/>
    <lineage>
        <taxon>Eukaryota</taxon>
        <taxon>Fungi</taxon>
        <taxon>Dikarya</taxon>
        <taxon>Ascomycota</taxon>
        <taxon>Pezizomycotina</taxon>
        <taxon>Eurotiomycetes</taxon>
        <taxon>Eurotiomycetidae</taxon>
        <taxon>Eurotiales</taxon>
        <taxon>Aspergillaceae</taxon>
        <taxon>Aspergillus</taxon>
        <taxon>Aspergillus subgen. Circumdati</taxon>
    </lineage>
</organism>
<feature type="region of interest" description="Disordered" evidence="1">
    <location>
        <begin position="39"/>
        <end position="76"/>
    </location>
</feature>
<gene>
    <name evidence="2" type="ORF">ASPTUDRAFT_892073</name>
</gene>
<dbReference type="VEuPathDB" id="FungiDB:ASPTUDRAFT_892073"/>
<sequence>MVEFAQRMTGKGMIVTSRQATNAASPLLTSLSAAPLAAQKCPKISPSPRRRPQPNNVAATPKNVGPGPQANRELHHAICSVRIHPLADPPSTPSLDDPCRGAQLVPKEEAMAVIRPGDRVYLSLTQCFAHSATALPSSRLGPTGPLRRT</sequence>
<proteinExistence type="predicted"/>
<evidence type="ECO:0000313" key="2">
    <source>
        <dbReference type="EMBL" id="OJI79673.1"/>
    </source>
</evidence>
<name>A0A1L9MRJ7_ASPTC</name>
<reference evidence="3" key="1">
    <citation type="journal article" date="2017" name="Genome Biol.">
        <title>Comparative genomics reveals high biological diversity and specific adaptations in the industrially and medically important fungal genus Aspergillus.</title>
        <authorList>
            <person name="de Vries R.P."/>
            <person name="Riley R."/>
            <person name="Wiebenga A."/>
            <person name="Aguilar-Osorio G."/>
            <person name="Amillis S."/>
            <person name="Uchima C.A."/>
            <person name="Anderluh G."/>
            <person name="Asadollahi M."/>
            <person name="Askin M."/>
            <person name="Barry K."/>
            <person name="Battaglia E."/>
            <person name="Bayram O."/>
            <person name="Benocci T."/>
            <person name="Braus-Stromeyer S.A."/>
            <person name="Caldana C."/>
            <person name="Canovas D."/>
            <person name="Cerqueira G.C."/>
            <person name="Chen F."/>
            <person name="Chen W."/>
            <person name="Choi C."/>
            <person name="Clum A."/>
            <person name="Dos Santos R.A."/>
            <person name="Damasio A.R."/>
            <person name="Diallinas G."/>
            <person name="Emri T."/>
            <person name="Fekete E."/>
            <person name="Flipphi M."/>
            <person name="Freyberg S."/>
            <person name="Gallo A."/>
            <person name="Gournas C."/>
            <person name="Habgood R."/>
            <person name="Hainaut M."/>
            <person name="Harispe M.L."/>
            <person name="Henrissat B."/>
            <person name="Hilden K.S."/>
            <person name="Hope R."/>
            <person name="Hossain A."/>
            <person name="Karabika E."/>
            <person name="Karaffa L."/>
            <person name="Karanyi Z."/>
            <person name="Krasevec N."/>
            <person name="Kuo A."/>
            <person name="Kusch H."/>
            <person name="LaButti K."/>
            <person name="Lagendijk E.L."/>
            <person name="Lapidus A."/>
            <person name="Levasseur A."/>
            <person name="Lindquist E."/>
            <person name="Lipzen A."/>
            <person name="Logrieco A.F."/>
            <person name="MacCabe A."/>
            <person name="Maekelae M.R."/>
            <person name="Malavazi I."/>
            <person name="Melin P."/>
            <person name="Meyer V."/>
            <person name="Mielnichuk N."/>
            <person name="Miskei M."/>
            <person name="Molnar A.P."/>
            <person name="Mule G."/>
            <person name="Ngan C.Y."/>
            <person name="Orejas M."/>
            <person name="Orosz E."/>
            <person name="Ouedraogo J.P."/>
            <person name="Overkamp K.M."/>
            <person name="Park H.-S."/>
            <person name="Perrone G."/>
            <person name="Piumi F."/>
            <person name="Punt P.J."/>
            <person name="Ram A.F."/>
            <person name="Ramon A."/>
            <person name="Rauscher S."/>
            <person name="Record E."/>
            <person name="Riano-Pachon D.M."/>
            <person name="Robert V."/>
            <person name="Roehrig J."/>
            <person name="Ruller R."/>
            <person name="Salamov A."/>
            <person name="Salih N.S."/>
            <person name="Samson R.A."/>
            <person name="Sandor E."/>
            <person name="Sanguinetti M."/>
            <person name="Schuetze T."/>
            <person name="Sepcic K."/>
            <person name="Shelest E."/>
            <person name="Sherlock G."/>
            <person name="Sophianopoulou V."/>
            <person name="Squina F.M."/>
            <person name="Sun H."/>
            <person name="Susca A."/>
            <person name="Todd R.B."/>
            <person name="Tsang A."/>
            <person name="Unkles S.E."/>
            <person name="van de Wiele N."/>
            <person name="van Rossen-Uffink D."/>
            <person name="Oliveira J.V."/>
            <person name="Vesth T.C."/>
            <person name="Visser J."/>
            <person name="Yu J.-H."/>
            <person name="Zhou M."/>
            <person name="Andersen M.R."/>
            <person name="Archer D.B."/>
            <person name="Baker S.E."/>
            <person name="Benoit I."/>
            <person name="Brakhage A.A."/>
            <person name="Braus G.H."/>
            <person name="Fischer R."/>
            <person name="Frisvad J.C."/>
            <person name="Goldman G.H."/>
            <person name="Houbraken J."/>
            <person name="Oakley B."/>
            <person name="Pocsi I."/>
            <person name="Scazzocchio C."/>
            <person name="Seiboth B."/>
            <person name="vanKuyk P.A."/>
            <person name="Wortman J."/>
            <person name="Dyer P.S."/>
            <person name="Grigoriev I.V."/>
        </authorList>
    </citation>
    <scope>NUCLEOTIDE SEQUENCE [LARGE SCALE GENOMIC DNA]</scope>
    <source>
        <strain evidence="3">CBS 134.48</strain>
    </source>
</reference>
<dbReference type="EMBL" id="KV878208">
    <property type="protein sequence ID" value="OJI79673.1"/>
    <property type="molecule type" value="Genomic_DNA"/>
</dbReference>
<accession>A0A1L9MRJ7</accession>
<keyword evidence="3" id="KW-1185">Reference proteome</keyword>
<evidence type="ECO:0000256" key="1">
    <source>
        <dbReference type="SAM" id="MobiDB-lite"/>
    </source>
</evidence>
<dbReference type="AlphaFoldDB" id="A0A1L9MRJ7"/>
<protein>
    <submittedName>
        <fullName evidence="2">Uncharacterized protein</fullName>
    </submittedName>
</protein>